<comment type="caution">
    <text evidence="2">The sequence shown here is derived from an EMBL/GenBank/DDBJ whole genome shotgun (WGS) entry which is preliminary data.</text>
</comment>
<proteinExistence type="predicted"/>
<protein>
    <submittedName>
        <fullName evidence="2">Uncharacterized protein</fullName>
    </submittedName>
</protein>
<sequence length="318" mass="35324">MASSPEPENMTNQHDGAAAATPDSPYEPTVADVLVTKAMLSKALPLEVVNIIIDLAEYWPHTTTVMTDASSARGSSKHENVFVLRSPPLGLQSWSRSPLAWHGTAPKAILPLPRPPGEDFSADDFCRIVGLPTGLLVHPCRRIVFTFRSYDQGWGGNAADRGTYRGSWTWFEVGLERWCKNSPARSQQQQQSEQRPSLGVDDLCTVIPQVQPRSNGNGYEFVHPLLPAPDLKIQCNVTVSDSVREHRIVWTYTDDIDPERDVQAADALEEQGRGRATGNGKFVRDLKLGDVITVWSKARFPGWANHVQYTELEVYYAV</sequence>
<keyword evidence="3" id="KW-1185">Reference proteome</keyword>
<organism evidence="2 3">
    <name type="scientific">Humicola insolens</name>
    <name type="common">Soft-rot fungus</name>
    <dbReference type="NCBI Taxonomy" id="85995"/>
    <lineage>
        <taxon>Eukaryota</taxon>
        <taxon>Fungi</taxon>
        <taxon>Dikarya</taxon>
        <taxon>Ascomycota</taxon>
        <taxon>Pezizomycotina</taxon>
        <taxon>Sordariomycetes</taxon>
        <taxon>Sordariomycetidae</taxon>
        <taxon>Sordariales</taxon>
        <taxon>Chaetomiaceae</taxon>
        <taxon>Mycothermus</taxon>
    </lineage>
</organism>
<reference evidence="2 3" key="1">
    <citation type="journal article" date="2024" name="Commun. Biol.">
        <title>Comparative genomic analysis of thermophilic fungi reveals convergent evolutionary adaptations and gene losses.</title>
        <authorList>
            <person name="Steindorff A.S."/>
            <person name="Aguilar-Pontes M.V."/>
            <person name="Robinson A.J."/>
            <person name="Andreopoulos B."/>
            <person name="LaButti K."/>
            <person name="Kuo A."/>
            <person name="Mondo S."/>
            <person name="Riley R."/>
            <person name="Otillar R."/>
            <person name="Haridas S."/>
            <person name="Lipzen A."/>
            <person name="Grimwood J."/>
            <person name="Schmutz J."/>
            <person name="Clum A."/>
            <person name="Reid I.D."/>
            <person name="Moisan M.C."/>
            <person name="Butler G."/>
            <person name="Nguyen T.T.M."/>
            <person name="Dewar K."/>
            <person name="Conant G."/>
            <person name="Drula E."/>
            <person name="Henrissat B."/>
            <person name="Hansel C."/>
            <person name="Singer S."/>
            <person name="Hutchinson M.I."/>
            <person name="de Vries R.P."/>
            <person name="Natvig D.O."/>
            <person name="Powell A.J."/>
            <person name="Tsang A."/>
            <person name="Grigoriev I.V."/>
        </authorList>
    </citation>
    <scope>NUCLEOTIDE SEQUENCE [LARGE SCALE GENOMIC DNA]</scope>
    <source>
        <strain evidence="2 3">CBS 620.91</strain>
    </source>
</reference>
<evidence type="ECO:0000313" key="3">
    <source>
        <dbReference type="Proteomes" id="UP001583172"/>
    </source>
</evidence>
<dbReference type="EMBL" id="JAZGSY010000088">
    <property type="protein sequence ID" value="KAL1841056.1"/>
    <property type="molecule type" value="Genomic_DNA"/>
</dbReference>
<dbReference type="Proteomes" id="UP001583172">
    <property type="component" value="Unassembled WGS sequence"/>
</dbReference>
<accession>A0ABR3VH33</accession>
<feature type="region of interest" description="Disordered" evidence="1">
    <location>
        <begin position="1"/>
        <end position="25"/>
    </location>
</feature>
<evidence type="ECO:0000256" key="1">
    <source>
        <dbReference type="SAM" id="MobiDB-lite"/>
    </source>
</evidence>
<gene>
    <name evidence="2" type="ORF">VTJ49DRAFT_7440</name>
</gene>
<name>A0ABR3VH33_HUMIN</name>
<evidence type="ECO:0000313" key="2">
    <source>
        <dbReference type="EMBL" id="KAL1841056.1"/>
    </source>
</evidence>